<reference evidence="1" key="1">
    <citation type="submission" date="2020-11" db="EMBL/GenBank/DDBJ databases">
        <authorList>
            <person name="Tran Van P."/>
        </authorList>
    </citation>
    <scope>NUCLEOTIDE SEQUENCE</scope>
</reference>
<evidence type="ECO:0000313" key="1">
    <source>
        <dbReference type="EMBL" id="CAD7411897.1"/>
    </source>
</evidence>
<protein>
    <submittedName>
        <fullName evidence="1">Uncharacterized protein</fullName>
    </submittedName>
</protein>
<sequence length="137" mass="15755">MEELDIIAIQGNYTLLEEKANLVHSLYQEIFQHLIETEATEEDPINEVEVVDDYKHILRNWQRSGGGKEKEPEECLKSLMKLLESEVEGEERIKLAVKTPPKATFTANLDKLKASFKDMTLLRSRAYSFLAMLRGIT</sequence>
<organism evidence="1">
    <name type="scientific">Timema poppense</name>
    <name type="common">Walking stick</name>
    <dbReference type="NCBI Taxonomy" id="170557"/>
    <lineage>
        <taxon>Eukaryota</taxon>
        <taxon>Metazoa</taxon>
        <taxon>Ecdysozoa</taxon>
        <taxon>Arthropoda</taxon>
        <taxon>Hexapoda</taxon>
        <taxon>Insecta</taxon>
        <taxon>Pterygota</taxon>
        <taxon>Neoptera</taxon>
        <taxon>Polyneoptera</taxon>
        <taxon>Phasmatodea</taxon>
        <taxon>Timematodea</taxon>
        <taxon>Timematoidea</taxon>
        <taxon>Timematidae</taxon>
        <taxon>Timema</taxon>
    </lineage>
</organism>
<name>A0A7R9DC41_TIMPO</name>
<dbReference type="EMBL" id="OD005658">
    <property type="protein sequence ID" value="CAD7411897.1"/>
    <property type="molecule type" value="Genomic_DNA"/>
</dbReference>
<dbReference type="AlphaFoldDB" id="A0A7R9DC41"/>
<accession>A0A7R9DC41</accession>
<gene>
    <name evidence="1" type="ORF">TPSB3V08_LOCUS8133</name>
</gene>
<proteinExistence type="predicted"/>